<name>A0A419EPI7_9BACT</name>
<gene>
    <name evidence="1" type="ORF">C4532_18190</name>
</gene>
<protein>
    <submittedName>
        <fullName evidence="1">Uncharacterized protein</fullName>
    </submittedName>
</protein>
<proteinExistence type="predicted"/>
<evidence type="ECO:0000313" key="1">
    <source>
        <dbReference type="EMBL" id="RJP64990.1"/>
    </source>
</evidence>
<dbReference type="EMBL" id="QZKI01000131">
    <property type="protein sequence ID" value="RJP64990.1"/>
    <property type="molecule type" value="Genomic_DNA"/>
</dbReference>
<dbReference type="SUPFAM" id="SSF56935">
    <property type="entry name" value="Porins"/>
    <property type="match status" value="1"/>
</dbReference>
<reference evidence="1 2" key="1">
    <citation type="journal article" date="2017" name="ISME J.">
        <title>Energy and carbon metabolisms in a deep terrestrial subsurface fluid microbial community.</title>
        <authorList>
            <person name="Momper L."/>
            <person name="Jungbluth S.P."/>
            <person name="Lee M.D."/>
            <person name="Amend J.P."/>
        </authorList>
    </citation>
    <scope>NUCLEOTIDE SEQUENCE [LARGE SCALE GENOMIC DNA]</scope>
    <source>
        <strain evidence="1">SURF_17</strain>
    </source>
</reference>
<dbReference type="AlphaFoldDB" id="A0A419EPI7"/>
<organism evidence="1 2">
    <name type="scientific">Candidatus Abyssobacteria bacterium SURF_17</name>
    <dbReference type="NCBI Taxonomy" id="2093361"/>
    <lineage>
        <taxon>Bacteria</taxon>
        <taxon>Pseudomonadati</taxon>
        <taxon>Candidatus Hydrogenedentota</taxon>
        <taxon>Candidatus Abyssobacteria</taxon>
    </lineage>
</organism>
<dbReference type="Proteomes" id="UP000285961">
    <property type="component" value="Unassembled WGS sequence"/>
</dbReference>
<evidence type="ECO:0000313" key="2">
    <source>
        <dbReference type="Proteomes" id="UP000285961"/>
    </source>
</evidence>
<sequence>MGDGAEVSWLAPTQHYLELSYEVFNNDNNSVFAGEDYDDFAHLLHAKNLLEFSDATTLEFGGTVATAPNDDGHGGSRTWLEGIDLTFKWRPLQEALYKSLTWQTEALFSQKDTDEGDRDTWGLYSSLEHQFARRWKAAARYDYSELPDFENLREHGYSAYLTFAQSEYVFWRFGYMFVDRNFPDPEQEDEHVLWLQCNFGLGPHRAHEY</sequence>
<comment type="caution">
    <text evidence="1">The sequence shown here is derived from an EMBL/GenBank/DDBJ whole genome shotgun (WGS) entry which is preliminary data.</text>
</comment>
<accession>A0A419EPI7</accession>